<dbReference type="Proteomes" id="UP001141806">
    <property type="component" value="Unassembled WGS sequence"/>
</dbReference>
<gene>
    <name evidence="2" type="ORF">NE237_003551</name>
</gene>
<feature type="domain" description="DUF7804" evidence="1">
    <location>
        <begin position="75"/>
        <end position="160"/>
    </location>
</feature>
<proteinExistence type="predicted"/>
<dbReference type="EMBL" id="JAMYWD010000005">
    <property type="protein sequence ID" value="KAJ4970452.1"/>
    <property type="molecule type" value="Genomic_DNA"/>
</dbReference>
<protein>
    <recommendedName>
        <fullName evidence="1">DUF7804 domain-containing protein</fullName>
    </recommendedName>
</protein>
<dbReference type="PANTHER" id="PTHR35127">
    <property type="entry name" value="OS03G0736900 PROTEIN"/>
    <property type="match status" value="1"/>
</dbReference>
<comment type="caution">
    <text evidence="2">The sequence shown here is derived from an EMBL/GenBank/DDBJ whole genome shotgun (WGS) entry which is preliminary data.</text>
</comment>
<accession>A0A9Q0QSQ5</accession>
<keyword evidence="3" id="KW-1185">Reference proteome</keyword>
<dbReference type="OrthoDB" id="2013011at2759"/>
<organism evidence="2 3">
    <name type="scientific">Protea cynaroides</name>
    <dbReference type="NCBI Taxonomy" id="273540"/>
    <lineage>
        <taxon>Eukaryota</taxon>
        <taxon>Viridiplantae</taxon>
        <taxon>Streptophyta</taxon>
        <taxon>Embryophyta</taxon>
        <taxon>Tracheophyta</taxon>
        <taxon>Spermatophyta</taxon>
        <taxon>Magnoliopsida</taxon>
        <taxon>Proteales</taxon>
        <taxon>Proteaceae</taxon>
        <taxon>Protea</taxon>
    </lineage>
</organism>
<dbReference type="PANTHER" id="PTHR35127:SF1">
    <property type="entry name" value="GENOME ASSEMBLY, CHROMOSOME: A10"/>
    <property type="match status" value="1"/>
</dbReference>
<reference evidence="2" key="1">
    <citation type="journal article" date="2023" name="Plant J.">
        <title>The genome of the king protea, Protea cynaroides.</title>
        <authorList>
            <person name="Chang J."/>
            <person name="Duong T.A."/>
            <person name="Schoeman C."/>
            <person name="Ma X."/>
            <person name="Roodt D."/>
            <person name="Barker N."/>
            <person name="Li Z."/>
            <person name="Van de Peer Y."/>
            <person name="Mizrachi E."/>
        </authorList>
    </citation>
    <scope>NUCLEOTIDE SEQUENCE</scope>
    <source>
        <tissue evidence="2">Young leaves</tissue>
    </source>
</reference>
<dbReference type="AlphaFoldDB" id="A0A9Q0QSQ5"/>
<dbReference type="Pfam" id="PF25089">
    <property type="entry name" value="DUF7804"/>
    <property type="match status" value="1"/>
</dbReference>
<name>A0A9Q0QSQ5_9MAGN</name>
<evidence type="ECO:0000313" key="2">
    <source>
        <dbReference type="EMBL" id="KAJ4970452.1"/>
    </source>
</evidence>
<evidence type="ECO:0000259" key="1">
    <source>
        <dbReference type="Pfam" id="PF25089"/>
    </source>
</evidence>
<evidence type="ECO:0000313" key="3">
    <source>
        <dbReference type="Proteomes" id="UP001141806"/>
    </source>
</evidence>
<dbReference type="InterPro" id="IPR056706">
    <property type="entry name" value="DUF7804"/>
</dbReference>
<sequence>MACVGLRCSGGVGKAFLSTFNVNADQQQRSCSCRRQLPQAMLKSKSQQPQINTTGNASKLPSMPPVIYSNLKGEISSETLDVWMRNSVSEIVKKIEEAPFLVHLFASNKNGKTEVTQLDREKAVADDWPYIKRRWEEKEKCSTPDGIMLIEELKDENEEDEQGRRGDESSKKAWGIVIQGKGMNCSPACYILETCRVGSPSIGFCTHFSLVKAKFNGETALQQMKNSWLVHPQILDQHTLFF</sequence>